<dbReference type="Pfam" id="PF20231">
    <property type="entry name" value="DUF6589"/>
    <property type="match status" value="1"/>
</dbReference>
<protein>
    <recommendedName>
        <fullName evidence="1">DUF6589 domain-containing protein</fullName>
    </recommendedName>
</protein>
<evidence type="ECO:0000313" key="2">
    <source>
        <dbReference type="EMBL" id="KAE9388703.1"/>
    </source>
</evidence>
<dbReference type="InterPro" id="IPR046496">
    <property type="entry name" value="DUF6589"/>
</dbReference>
<feature type="non-terminal residue" evidence="2">
    <location>
        <position position="85"/>
    </location>
</feature>
<dbReference type="AlphaFoldDB" id="A0A6A4GTH0"/>
<evidence type="ECO:0000259" key="1">
    <source>
        <dbReference type="Pfam" id="PF20231"/>
    </source>
</evidence>
<evidence type="ECO:0000313" key="3">
    <source>
        <dbReference type="Proteomes" id="UP000799118"/>
    </source>
</evidence>
<accession>A0A6A4GTH0</accession>
<name>A0A6A4GTH0_9AGAR</name>
<dbReference type="Proteomes" id="UP000799118">
    <property type="component" value="Unassembled WGS sequence"/>
</dbReference>
<proteinExistence type="predicted"/>
<dbReference type="OrthoDB" id="3041068at2759"/>
<feature type="domain" description="DUF6589" evidence="1">
    <location>
        <begin position="2"/>
        <end position="81"/>
    </location>
</feature>
<gene>
    <name evidence="2" type="ORF">BT96DRAFT_755045</name>
</gene>
<reference evidence="2" key="1">
    <citation type="journal article" date="2019" name="Environ. Microbiol.">
        <title>Fungal ecological strategies reflected in gene transcription - a case study of two litter decomposers.</title>
        <authorList>
            <person name="Barbi F."/>
            <person name="Kohler A."/>
            <person name="Barry K."/>
            <person name="Baskaran P."/>
            <person name="Daum C."/>
            <person name="Fauchery L."/>
            <person name="Ihrmark K."/>
            <person name="Kuo A."/>
            <person name="LaButti K."/>
            <person name="Lipzen A."/>
            <person name="Morin E."/>
            <person name="Grigoriev I.V."/>
            <person name="Henrissat B."/>
            <person name="Lindahl B."/>
            <person name="Martin F."/>
        </authorList>
    </citation>
    <scope>NUCLEOTIDE SEQUENCE</scope>
    <source>
        <strain evidence="2">JB14</strain>
    </source>
</reference>
<keyword evidence="3" id="KW-1185">Reference proteome</keyword>
<feature type="non-terminal residue" evidence="2">
    <location>
        <position position="1"/>
    </location>
</feature>
<dbReference type="EMBL" id="ML769731">
    <property type="protein sequence ID" value="KAE9388703.1"/>
    <property type="molecule type" value="Genomic_DNA"/>
</dbReference>
<organism evidence="2 3">
    <name type="scientific">Gymnopus androsaceus JB14</name>
    <dbReference type="NCBI Taxonomy" id="1447944"/>
    <lineage>
        <taxon>Eukaryota</taxon>
        <taxon>Fungi</taxon>
        <taxon>Dikarya</taxon>
        <taxon>Basidiomycota</taxon>
        <taxon>Agaricomycotina</taxon>
        <taxon>Agaricomycetes</taxon>
        <taxon>Agaricomycetidae</taxon>
        <taxon>Agaricales</taxon>
        <taxon>Marasmiineae</taxon>
        <taxon>Omphalotaceae</taxon>
        <taxon>Gymnopus</taxon>
    </lineage>
</organism>
<sequence>VAAEMTTTYVAGTDLDQKQWRSDGERDQVNENILLQQQMFLLYEELSYAMNEGDIGHVETCFLPWSYIFQATGKHKYAVALKQYL</sequence>